<keyword evidence="10 13" id="KW-0411">Iron-sulfur</keyword>
<keyword evidence="7 13" id="KW-1278">Translocase</keyword>
<evidence type="ECO:0000256" key="14">
    <source>
        <dbReference type="PIRSR" id="PIRSR005784-1"/>
    </source>
</evidence>
<comment type="subcellular location">
    <subcellularLocation>
        <location evidence="13">Cell inner membrane</location>
    </subcellularLocation>
</comment>
<evidence type="ECO:0000256" key="3">
    <source>
        <dbReference type="ARBA" id="ARBA00022485"/>
    </source>
</evidence>
<evidence type="ECO:0000313" key="18">
    <source>
        <dbReference type="Proteomes" id="UP000000248"/>
    </source>
</evidence>
<evidence type="ECO:0000256" key="9">
    <source>
        <dbReference type="ARBA" id="ARBA00023004"/>
    </source>
</evidence>
<keyword evidence="2 13" id="KW-1003">Cell membrane</keyword>
<dbReference type="Pfam" id="PF04060">
    <property type="entry name" value="FeS"/>
    <property type="match status" value="1"/>
</dbReference>
<evidence type="ECO:0000256" key="12">
    <source>
        <dbReference type="ARBA" id="ARBA00067794"/>
    </source>
</evidence>
<dbReference type="STRING" id="246195.DNO_0554"/>
<dbReference type="EMBL" id="CP000513">
    <property type="protein sequence ID" value="ABQ13903.1"/>
    <property type="molecule type" value="Genomic_DNA"/>
</dbReference>
<feature type="binding site" evidence="13 14">
    <location>
        <position position="56"/>
    </location>
    <ligand>
        <name>[4Fe-4S] cluster</name>
        <dbReference type="ChEBI" id="CHEBI:49883"/>
        <label>1</label>
    </ligand>
</feature>
<organism evidence="17 18">
    <name type="scientific">Dichelobacter nodosus (strain VCS1703A)</name>
    <dbReference type="NCBI Taxonomy" id="246195"/>
    <lineage>
        <taxon>Bacteria</taxon>
        <taxon>Pseudomonadati</taxon>
        <taxon>Pseudomonadota</taxon>
        <taxon>Gammaproteobacteria</taxon>
        <taxon>Cardiobacteriales</taxon>
        <taxon>Cardiobacteriaceae</taxon>
        <taxon>Dichelobacter</taxon>
    </lineage>
</organism>
<dbReference type="GO" id="GO:0051539">
    <property type="term" value="F:4 iron, 4 sulfur cluster binding"/>
    <property type="evidence" value="ECO:0007669"/>
    <property type="project" value="UniProtKB-UniRule"/>
</dbReference>
<dbReference type="EC" id="7.-.-.-" evidence="13"/>
<feature type="binding site" evidence="13 14">
    <location>
        <position position="118"/>
    </location>
    <ligand>
        <name>[4Fe-4S] cluster</name>
        <dbReference type="ChEBI" id="CHEBI:49883"/>
        <label>2</label>
    </ligand>
</feature>
<dbReference type="HOGENOM" id="CLU_063448_2_0_6"/>
<feature type="binding site" evidence="13 14">
    <location>
        <position position="121"/>
    </location>
    <ligand>
        <name>[4Fe-4S] cluster</name>
        <dbReference type="ChEBI" id="CHEBI:49883"/>
        <label>2</label>
    </ligand>
</feature>
<dbReference type="KEGG" id="dno:DNO_0554"/>
<dbReference type="InterPro" id="IPR050294">
    <property type="entry name" value="RnfB_subfamily"/>
</dbReference>
<keyword evidence="3 13" id="KW-0004">4Fe-4S</keyword>
<dbReference type="PIRSF" id="PIRSF005784">
    <property type="entry name" value="Elect_transpt_RnfB"/>
    <property type="match status" value="1"/>
</dbReference>
<dbReference type="eggNOG" id="COG2878">
    <property type="taxonomic scope" value="Bacteria"/>
</dbReference>
<dbReference type="GO" id="GO:0022900">
    <property type="term" value="P:electron transport chain"/>
    <property type="evidence" value="ECO:0007669"/>
    <property type="project" value="UniProtKB-UniRule"/>
</dbReference>
<dbReference type="GO" id="GO:0009055">
    <property type="term" value="F:electron transfer activity"/>
    <property type="evidence" value="ECO:0007669"/>
    <property type="project" value="InterPro"/>
</dbReference>
<dbReference type="RefSeq" id="WP_012030888.1">
    <property type="nucleotide sequence ID" value="NC_009446.1"/>
</dbReference>
<dbReference type="GO" id="GO:0046872">
    <property type="term" value="F:metal ion binding"/>
    <property type="evidence" value="ECO:0007669"/>
    <property type="project" value="UniProtKB-KW"/>
</dbReference>
<reference evidence="17 18" key="1">
    <citation type="journal article" date="2007" name="Nat. Biotechnol.">
        <title>Genome sequence and identification of candidate vaccine antigens from the animal pathogen Dichelobacter nodosus.</title>
        <authorList>
            <person name="Myers G.S."/>
            <person name="Parker D."/>
            <person name="Al-Hasani K."/>
            <person name="Kennan R.M."/>
            <person name="Seemann T."/>
            <person name="Ren Q."/>
            <person name="Badger J.H."/>
            <person name="Selengut J.D."/>
            <person name="Deboy R.T."/>
            <person name="Tettelin H."/>
            <person name="Boyce J.D."/>
            <person name="McCarl V.P."/>
            <person name="Han X."/>
            <person name="Nelson W.C."/>
            <person name="Madupu R."/>
            <person name="Mohamoud Y."/>
            <person name="Holley T."/>
            <person name="Fedorova N."/>
            <person name="Khouri H."/>
            <person name="Bottomley S.P."/>
            <person name="Whittington R.J."/>
            <person name="Adler B."/>
            <person name="Songer J.G."/>
            <person name="Rood J.I."/>
            <person name="Paulsen I.T."/>
        </authorList>
    </citation>
    <scope>NUCLEOTIDE SEQUENCE [LARGE SCALE GENOMIC DNA]</scope>
    <source>
        <strain evidence="17 18">VCS1703A</strain>
    </source>
</reference>
<keyword evidence="6 13" id="KW-0677">Repeat</keyword>
<evidence type="ECO:0000256" key="5">
    <source>
        <dbReference type="ARBA" id="ARBA00022723"/>
    </source>
</evidence>
<feature type="binding site" evidence="13 14">
    <location>
        <position position="48"/>
    </location>
    <ligand>
        <name>[4Fe-4S] cluster</name>
        <dbReference type="ChEBI" id="CHEBI:49883"/>
        <label>1</label>
    </ligand>
</feature>
<name>A5EVI3_DICNV</name>
<evidence type="ECO:0000313" key="17">
    <source>
        <dbReference type="EMBL" id="ABQ13903.1"/>
    </source>
</evidence>
<evidence type="ECO:0000256" key="10">
    <source>
        <dbReference type="ARBA" id="ARBA00023014"/>
    </source>
</evidence>
<dbReference type="PROSITE" id="PS51379">
    <property type="entry name" value="4FE4S_FER_2"/>
    <property type="match status" value="2"/>
</dbReference>
<evidence type="ECO:0000256" key="4">
    <source>
        <dbReference type="ARBA" id="ARBA00022519"/>
    </source>
</evidence>
<dbReference type="InterPro" id="IPR017900">
    <property type="entry name" value="4Fe4S_Fe_S_CS"/>
</dbReference>
<dbReference type="InterPro" id="IPR017896">
    <property type="entry name" value="4Fe4S_Fe-S-bd"/>
</dbReference>
<comment type="similarity">
    <text evidence="13">Belongs to the 4Fe4S bacterial-type ferredoxin family. RnfB subfamily.</text>
</comment>
<dbReference type="NCBIfam" id="NF003475">
    <property type="entry name" value="PRK05113.1"/>
    <property type="match status" value="1"/>
</dbReference>
<comment type="cofactor">
    <cofactor evidence="13 14">
        <name>[4Fe-4S] cluster</name>
        <dbReference type="ChEBI" id="CHEBI:49883"/>
    </cofactor>
    <text evidence="13 14">Binds 3 [4Fe-4S] clusters.</text>
</comment>
<comment type="function">
    <text evidence="13">Part of a membrane-bound complex that couples electron transfer with translocation of ions across the membrane.</text>
</comment>
<evidence type="ECO:0000256" key="8">
    <source>
        <dbReference type="ARBA" id="ARBA00022982"/>
    </source>
</evidence>
<dbReference type="Gene3D" id="3.30.70.20">
    <property type="match status" value="1"/>
</dbReference>
<gene>
    <name evidence="13 17" type="primary">rnfB</name>
    <name evidence="17" type="ordered locus">DNO_0554</name>
</gene>
<evidence type="ECO:0000259" key="16">
    <source>
        <dbReference type="PROSITE" id="PS51656"/>
    </source>
</evidence>
<keyword evidence="4 13" id="KW-0997">Cell inner membrane</keyword>
<dbReference type="NCBIfam" id="TIGR01944">
    <property type="entry name" value="rnfB"/>
    <property type="match status" value="1"/>
</dbReference>
<feature type="binding site" evidence="13 14">
    <location>
        <position position="125"/>
    </location>
    <ligand>
        <name>[4Fe-4S] cluster</name>
        <dbReference type="ChEBI" id="CHEBI:49883"/>
        <label>3</label>
    </ligand>
</feature>
<feature type="domain" description="4Fe-4S" evidence="16">
    <location>
        <begin position="31"/>
        <end position="90"/>
    </location>
</feature>
<evidence type="ECO:0000256" key="6">
    <source>
        <dbReference type="ARBA" id="ARBA00022737"/>
    </source>
</evidence>
<dbReference type="PROSITE" id="PS00198">
    <property type="entry name" value="4FE4S_FER_1"/>
    <property type="match status" value="1"/>
</dbReference>
<evidence type="ECO:0000256" key="2">
    <source>
        <dbReference type="ARBA" id="ARBA00022475"/>
    </source>
</evidence>
<keyword evidence="1 13" id="KW-0813">Transport</keyword>
<accession>A5EVI3</accession>
<protein>
    <recommendedName>
        <fullName evidence="12 13">Ion-translocating oxidoreductase complex subunit B</fullName>
        <ecNumber evidence="13">7.-.-.-</ecNumber>
    </recommendedName>
    <alternativeName>
        <fullName evidence="13">Rnf electron transport complex subunit B</fullName>
    </alternativeName>
</protein>
<dbReference type="SUPFAM" id="SSF54862">
    <property type="entry name" value="4Fe-4S ferredoxins"/>
    <property type="match status" value="1"/>
</dbReference>
<sequence>MTTLLALLGLIFFMALLGLLLGYFAQRFHNESDPIVEKIEAVLPQTQCGQCGFAGCKPYAQAIAAGKADINRCPPGGEEGVAKLAELLGVTAKLLDAEVGAPKPPQVAWIVEDWCIGCTRCIQACPVDAIVGSTQRMHTVLSAECTGCELCIAPCPVDCIVMKPRDAAFWQWQPPQTPLESTQEHHETL</sequence>
<evidence type="ECO:0000256" key="11">
    <source>
        <dbReference type="ARBA" id="ARBA00023136"/>
    </source>
</evidence>
<dbReference type="HAMAP" id="MF_00463">
    <property type="entry name" value="RsxB_RnfB"/>
    <property type="match status" value="1"/>
</dbReference>
<feature type="binding site" evidence="13 14">
    <location>
        <position position="148"/>
    </location>
    <ligand>
        <name>[4Fe-4S] cluster</name>
        <dbReference type="ChEBI" id="CHEBI:49883"/>
        <label>3</label>
    </ligand>
</feature>
<feature type="binding site" evidence="13 14">
    <location>
        <position position="51"/>
    </location>
    <ligand>
        <name>[4Fe-4S] cluster</name>
        <dbReference type="ChEBI" id="CHEBI:49883"/>
        <label>1</label>
    </ligand>
</feature>
<keyword evidence="11 13" id="KW-0472">Membrane</keyword>
<proteinExistence type="inferred from homology"/>
<feature type="binding site" evidence="13 14">
    <location>
        <position position="155"/>
    </location>
    <ligand>
        <name>[4Fe-4S] cluster</name>
        <dbReference type="ChEBI" id="CHEBI:49883"/>
        <label>2</label>
    </ligand>
</feature>
<dbReference type="Proteomes" id="UP000000248">
    <property type="component" value="Chromosome"/>
</dbReference>
<evidence type="ECO:0000256" key="13">
    <source>
        <dbReference type="HAMAP-Rule" id="MF_00463"/>
    </source>
</evidence>
<dbReference type="GO" id="GO:0005886">
    <property type="term" value="C:plasma membrane"/>
    <property type="evidence" value="ECO:0007669"/>
    <property type="project" value="UniProtKB-SubCell"/>
</dbReference>
<dbReference type="PANTHER" id="PTHR42859:SF3">
    <property type="entry name" value="ION-TRANSLOCATING OXIDOREDUCTASE COMPLEX SUBUNIT B"/>
    <property type="match status" value="1"/>
</dbReference>
<dbReference type="InterPro" id="IPR016463">
    <property type="entry name" value="RnfB/RsxB_Proteobac"/>
</dbReference>
<evidence type="ECO:0000256" key="7">
    <source>
        <dbReference type="ARBA" id="ARBA00022967"/>
    </source>
</evidence>
<keyword evidence="18" id="KW-1185">Reference proteome</keyword>
<keyword evidence="5 13" id="KW-0479">Metal-binding</keyword>
<dbReference type="Pfam" id="PF14697">
    <property type="entry name" value="Fer4_21"/>
    <property type="match status" value="1"/>
</dbReference>
<keyword evidence="8 13" id="KW-0249">Electron transport</keyword>
<dbReference type="PANTHER" id="PTHR42859">
    <property type="entry name" value="OXIDOREDUCTASE"/>
    <property type="match status" value="1"/>
</dbReference>
<dbReference type="PROSITE" id="PS51656">
    <property type="entry name" value="4FE4S"/>
    <property type="match status" value="1"/>
</dbReference>
<dbReference type="InterPro" id="IPR010207">
    <property type="entry name" value="Elect_transpt_cplx_RnfB/RsxB"/>
</dbReference>
<evidence type="ECO:0000259" key="15">
    <source>
        <dbReference type="PROSITE" id="PS51379"/>
    </source>
</evidence>
<dbReference type="InterPro" id="IPR007202">
    <property type="entry name" value="4Fe-4S_dom"/>
</dbReference>
<dbReference type="FunFam" id="1.10.15.40:FF:000001">
    <property type="entry name" value="Ion-translocating oxidoreductase complex subunit B"/>
    <property type="match status" value="1"/>
</dbReference>
<feature type="binding site" evidence="13 14">
    <location>
        <position position="151"/>
    </location>
    <ligand>
        <name>[4Fe-4S] cluster</name>
        <dbReference type="ChEBI" id="CHEBI:49883"/>
        <label>3</label>
    </ligand>
</feature>
<dbReference type="Gene3D" id="1.10.15.40">
    <property type="entry name" value="Electron transport complex subunit B, putative Fe-S cluster"/>
    <property type="match status" value="1"/>
</dbReference>
<comment type="subunit">
    <text evidence="13">The complex is composed of six subunits: RnfA, RnfB, RnfC, RnfD, RnfE and RnfG.</text>
</comment>
<dbReference type="AlphaFoldDB" id="A5EVI3"/>
<feature type="binding site" evidence="13 14">
    <location>
        <position position="145"/>
    </location>
    <ligand>
        <name>[4Fe-4S] cluster</name>
        <dbReference type="ChEBI" id="CHEBI:49883"/>
        <label>3</label>
    </ligand>
</feature>
<feature type="binding site" evidence="13 14">
    <location>
        <position position="115"/>
    </location>
    <ligand>
        <name>[4Fe-4S] cluster</name>
        <dbReference type="ChEBI" id="CHEBI:49883"/>
        <label>2</label>
    </ligand>
</feature>
<evidence type="ECO:0000256" key="1">
    <source>
        <dbReference type="ARBA" id="ARBA00022448"/>
    </source>
</evidence>
<comment type="caution">
    <text evidence="13">Lacks conserved residue(s) required for the propagation of feature annotation.</text>
</comment>
<feature type="domain" description="4Fe-4S ferredoxin-type" evidence="15">
    <location>
        <begin position="136"/>
        <end position="165"/>
    </location>
</feature>
<dbReference type="OrthoDB" id="9789936at2"/>
<feature type="binding site" evidence="13 14">
    <location>
        <position position="73"/>
    </location>
    <ligand>
        <name>[4Fe-4S] cluster</name>
        <dbReference type="ChEBI" id="CHEBI:49883"/>
        <label>1</label>
    </ligand>
</feature>
<feature type="domain" description="4Fe-4S ferredoxin-type" evidence="15">
    <location>
        <begin position="106"/>
        <end position="135"/>
    </location>
</feature>
<keyword evidence="9 13" id="KW-0408">Iron</keyword>
<feature type="region of interest" description="Hydrophobic" evidence="13">
    <location>
        <begin position="1"/>
        <end position="25"/>
    </location>
</feature>